<evidence type="ECO:0000313" key="5">
    <source>
        <dbReference type="Proteomes" id="UP000183894"/>
    </source>
</evidence>
<protein>
    <recommendedName>
        <fullName evidence="3">DUF7260 domain-containing protein</fullName>
    </recommendedName>
</protein>
<dbReference type="InterPro" id="IPR055684">
    <property type="entry name" value="DUF7260"/>
</dbReference>
<feature type="domain" description="DUF7260" evidence="3">
    <location>
        <begin position="13"/>
        <end position="271"/>
    </location>
</feature>
<proteinExistence type="predicted"/>
<feature type="compositionally biased region" description="Polar residues" evidence="2">
    <location>
        <begin position="49"/>
        <end position="62"/>
    </location>
</feature>
<dbReference type="Proteomes" id="UP000183894">
    <property type="component" value="Unassembled WGS sequence"/>
</dbReference>
<evidence type="ECO:0000313" key="4">
    <source>
        <dbReference type="EMBL" id="SEL32171.1"/>
    </source>
</evidence>
<feature type="region of interest" description="Disordered" evidence="2">
    <location>
        <begin position="49"/>
        <end position="68"/>
    </location>
</feature>
<evidence type="ECO:0000256" key="1">
    <source>
        <dbReference type="SAM" id="Coils"/>
    </source>
</evidence>
<keyword evidence="1" id="KW-0175">Coiled coil</keyword>
<evidence type="ECO:0000259" key="3">
    <source>
        <dbReference type="Pfam" id="PF23921"/>
    </source>
</evidence>
<reference evidence="4 5" key="1">
    <citation type="submission" date="2016-10" db="EMBL/GenBank/DDBJ databases">
        <authorList>
            <person name="de Groot N.N."/>
        </authorList>
    </citation>
    <scope>NUCLEOTIDE SEQUENCE [LARGE SCALE GENOMIC DNA]</scope>
    <source>
        <strain evidence="4 5">CDM_5</strain>
    </source>
</reference>
<organism evidence="4 5">
    <name type="scientific">Haloferax larsenii</name>
    <dbReference type="NCBI Taxonomy" id="302484"/>
    <lineage>
        <taxon>Archaea</taxon>
        <taxon>Methanobacteriati</taxon>
        <taxon>Methanobacteriota</taxon>
        <taxon>Stenosarchaea group</taxon>
        <taxon>Halobacteria</taxon>
        <taxon>Halobacteriales</taxon>
        <taxon>Haloferacaceae</taxon>
        <taxon>Haloferax</taxon>
    </lineage>
</organism>
<dbReference type="EMBL" id="FOAD01000004">
    <property type="protein sequence ID" value="SEL32171.1"/>
    <property type="molecule type" value="Genomic_DNA"/>
</dbReference>
<sequence length="283" mass="30969">MPPNETQMNCSQTIYEALDRVADEETHVTNKSAAVDEFCVRVRALSPQSGQTVGATHASETGGSEHATAAATGAMVHRVGQSGTGPDLCQQVCRTFAETIRPHSVADVDSDESLLTTIQAELGEEIAVALSPSSGTSDSPALQAAVLRAATTRLDELQTMEKALRAERESLRTALDDIEAVVEFEDPNREVPLLYWSFEELQSAHDRLTVARERCDRISRERQRTIHGTAACRSNARVSHSSLVEYLYSGGAANYPVLSTIARLDQQYADRQRAVRDQLTRRV</sequence>
<dbReference type="RefSeq" id="WP_083405283.1">
    <property type="nucleotide sequence ID" value="NZ_FOAD01000004.1"/>
</dbReference>
<dbReference type="Pfam" id="PF23921">
    <property type="entry name" value="DUF7260"/>
    <property type="match status" value="1"/>
</dbReference>
<accession>A0A1H7P8R8</accession>
<dbReference type="AlphaFoldDB" id="A0A1H7P8R8"/>
<name>A0A1H7P8R8_HALLR</name>
<evidence type="ECO:0000256" key="2">
    <source>
        <dbReference type="SAM" id="MobiDB-lite"/>
    </source>
</evidence>
<feature type="coiled-coil region" evidence="1">
    <location>
        <begin position="147"/>
        <end position="181"/>
    </location>
</feature>
<dbReference type="OrthoDB" id="213880at2157"/>
<gene>
    <name evidence="4" type="ORF">SAMN04488691_10416</name>
</gene>